<dbReference type="RefSeq" id="WP_084017198.1">
    <property type="nucleotide sequence ID" value="NZ_FWXS01000004.1"/>
</dbReference>
<evidence type="ECO:0000313" key="8">
    <source>
        <dbReference type="Proteomes" id="UP000192393"/>
    </source>
</evidence>
<keyword evidence="2 5" id="KW-0812">Transmembrane</keyword>
<evidence type="ECO:0000313" key="7">
    <source>
        <dbReference type="EMBL" id="SMC59274.1"/>
    </source>
</evidence>
<sequence length="101" mass="11735">MNKHYLMSQMKSTGIAYLCWFFIGCHYAYLGRWGTQILYWLTLGGLGIWAFIDLFLIPSKVNSHNFTIARQIDQIEKREQEESHARNMALMAGVSNMNKLT</sequence>
<feature type="domain" description="TM2" evidence="6">
    <location>
        <begin position="10"/>
        <end position="55"/>
    </location>
</feature>
<dbReference type="Proteomes" id="UP000192393">
    <property type="component" value="Unassembled WGS sequence"/>
</dbReference>
<evidence type="ECO:0000256" key="5">
    <source>
        <dbReference type="SAM" id="Phobius"/>
    </source>
</evidence>
<evidence type="ECO:0000256" key="4">
    <source>
        <dbReference type="ARBA" id="ARBA00023136"/>
    </source>
</evidence>
<evidence type="ECO:0000256" key="2">
    <source>
        <dbReference type="ARBA" id="ARBA00022692"/>
    </source>
</evidence>
<feature type="transmembrane region" description="Helical" evidence="5">
    <location>
        <begin position="37"/>
        <end position="57"/>
    </location>
</feature>
<name>A0A1W2AF64_9FLAO</name>
<dbReference type="InterPro" id="IPR050932">
    <property type="entry name" value="TM2D1-3-like"/>
</dbReference>
<dbReference type="InterPro" id="IPR007829">
    <property type="entry name" value="TM2"/>
</dbReference>
<dbReference type="GO" id="GO:0016020">
    <property type="term" value="C:membrane"/>
    <property type="evidence" value="ECO:0007669"/>
    <property type="project" value="UniProtKB-SubCell"/>
</dbReference>
<protein>
    <submittedName>
        <fullName evidence="7">TM2 domain-containing protein</fullName>
    </submittedName>
</protein>
<keyword evidence="4 5" id="KW-0472">Membrane</keyword>
<proteinExistence type="predicted"/>
<evidence type="ECO:0000256" key="1">
    <source>
        <dbReference type="ARBA" id="ARBA00004141"/>
    </source>
</evidence>
<dbReference type="PROSITE" id="PS51257">
    <property type="entry name" value="PROKAR_LIPOPROTEIN"/>
    <property type="match status" value="1"/>
</dbReference>
<feature type="transmembrane region" description="Helical" evidence="5">
    <location>
        <begin position="12"/>
        <end position="31"/>
    </location>
</feature>
<evidence type="ECO:0000256" key="3">
    <source>
        <dbReference type="ARBA" id="ARBA00022989"/>
    </source>
</evidence>
<keyword evidence="8" id="KW-1185">Reference proteome</keyword>
<keyword evidence="3 5" id="KW-1133">Transmembrane helix</keyword>
<dbReference type="EMBL" id="FWXS01000004">
    <property type="protein sequence ID" value="SMC59274.1"/>
    <property type="molecule type" value="Genomic_DNA"/>
</dbReference>
<organism evidence="7 8">
    <name type="scientific">Moheibacter sediminis</name>
    <dbReference type="NCBI Taxonomy" id="1434700"/>
    <lineage>
        <taxon>Bacteria</taxon>
        <taxon>Pseudomonadati</taxon>
        <taxon>Bacteroidota</taxon>
        <taxon>Flavobacteriia</taxon>
        <taxon>Flavobacteriales</taxon>
        <taxon>Weeksellaceae</taxon>
        <taxon>Moheibacter</taxon>
    </lineage>
</organism>
<comment type="subcellular location">
    <subcellularLocation>
        <location evidence="1">Membrane</location>
        <topology evidence="1">Multi-pass membrane protein</topology>
    </subcellularLocation>
</comment>
<dbReference type="PANTHER" id="PTHR21016">
    <property type="entry name" value="BETA-AMYLOID BINDING PROTEIN-RELATED"/>
    <property type="match status" value="1"/>
</dbReference>
<accession>A0A1W2AF64</accession>
<gene>
    <name evidence="7" type="ORF">SAMN06296427_104109</name>
</gene>
<evidence type="ECO:0000259" key="6">
    <source>
        <dbReference type="Pfam" id="PF05154"/>
    </source>
</evidence>
<dbReference type="OrthoDB" id="9816361at2"/>
<reference evidence="7 8" key="1">
    <citation type="submission" date="2017-04" db="EMBL/GenBank/DDBJ databases">
        <authorList>
            <person name="Afonso C.L."/>
            <person name="Miller P.J."/>
            <person name="Scott M.A."/>
            <person name="Spackman E."/>
            <person name="Goraichik I."/>
            <person name="Dimitrov K.M."/>
            <person name="Suarez D.L."/>
            <person name="Swayne D.E."/>
        </authorList>
    </citation>
    <scope>NUCLEOTIDE SEQUENCE [LARGE SCALE GENOMIC DNA]</scope>
    <source>
        <strain evidence="7 8">CGMCC 1.12708</strain>
    </source>
</reference>
<dbReference type="AlphaFoldDB" id="A0A1W2AF64"/>
<dbReference type="Pfam" id="PF05154">
    <property type="entry name" value="TM2"/>
    <property type="match status" value="1"/>
</dbReference>
<dbReference type="STRING" id="1434700.SAMN06296427_104109"/>
<dbReference type="PANTHER" id="PTHR21016:SF25">
    <property type="entry name" value="TM2 DOMAIN-CONTAINING PROTEIN DDB_G0277895-RELATED"/>
    <property type="match status" value="1"/>
</dbReference>